<evidence type="ECO:0000256" key="5">
    <source>
        <dbReference type="ARBA" id="ARBA00021779"/>
    </source>
</evidence>
<evidence type="ECO:0000256" key="2">
    <source>
        <dbReference type="ARBA" id="ARBA00009320"/>
    </source>
</evidence>
<evidence type="ECO:0000256" key="12">
    <source>
        <dbReference type="RuleBase" id="RU004520"/>
    </source>
</evidence>
<dbReference type="RefSeq" id="WP_348388728.1">
    <property type="nucleotide sequence ID" value="NZ_CP134146.1"/>
</dbReference>
<proteinExistence type="inferred from homology"/>
<evidence type="ECO:0000256" key="10">
    <source>
        <dbReference type="RuleBase" id="RU004106"/>
    </source>
</evidence>
<comment type="function">
    <text evidence="12">Acts on the D-isomers of alanine, leucine, aspartate, glutamate, aminobutyrate, norvaline and asparagine. The enzyme transfers an amino group from a substrate D-amino acid to the pyridoxal phosphate cofactor to form pyridoxamine and an alpha-keto acid in the first half-reaction.</text>
</comment>
<name>A0ABY9TL84_9GAMM</name>
<dbReference type="CDD" id="cd01558">
    <property type="entry name" value="D-AAT_like"/>
    <property type="match status" value="1"/>
</dbReference>
<evidence type="ECO:0000256" key="8">
    <source>
        <dbReference type="ARBA" id="ARBA00022898"/>
    </source>
</evidence>
<dbReference type="InterPro" id="IPR001544">
    <property type="entry name" value="Aminotrans_IV"/>
</dbReference>
<organism evidence="13 14">
    <name type="scientific">Thalassotalea nanhaiensis</name>
    <dbReference type="NCBI Taxonomy" id="3065648"/>
    <lineage>
        <taxon>Bacteria</taxon>
        <taxon>Pseudomonadati</taxon>
        <taxon>Pseudomonadota</taxon>
        <taxon>Gammaproteobacteria</taxon>
        <taxon>Alteromonadales</taxon>
        <taxon>Colwelliaceae</taxon>
        <taxon>Thalassotalea</taxon>
    </lineage>
</organism>
<reference evidence="14" key="1">
    <citation type="submission" date="2023-09" db="EMBL/GenBank/DDBJ databases">
        <authorList>
            <person name="Li S."/>
            <person name="Li X."/>
            <person name="Zhang C."/>
            <person name="Zhao Z."/>
        </authorList>
    </citation>
    <scope>NUCLEOTIDE SEQUENCE [LARGE SCALE GENOMIC DNA]</scope>
    <source>
        <strain evidence="14">SQ345</strain>
    </source>
</reference>
<evidence type="ECO:0000256" key="11">
    <source>
        <dbReference type="RuleBase" id="RU004516"/>
    </source>
</evidence>
<gene>
    <name evidence="13" type="primary">dat</name>
    <name evidence="13" type="ORF">RI845_05410</name>
</gene>
<dbReference type="InterPro" id="IPR043131">
    <property type="entry name" value="BCAT-like_N"/>
</dbReference>
<dbReference type="InterPro" id="IPR018300">
    <property type="entry name" value="Aminotrans_IV_CS"/>
</dbReference>
<comment type="similarity">
    <text evidence="2 10">Belongs to the class-IV pyridoxal-phosphate-dependent aminotransferase family.</text>
</comment>
<evidence type="ECO:0000313" key="13">
    <source>
        <dbReference type="EMBL" id="WNC69586.1"/>
    </source>
</evidence>
<dbReference type="InterPro" id="IPR050571">
    <property type="entry name" value="Class-IV_PLP-Dep_Aminotrnsfr"/>
</dbReference>
<dbReference type="EC" id="2.6.1.21" evidence="4 12"/>
<dbReference type="InterPro" id="IPR036038">
    <property type="entry name" value="Aminotransferase-like"/>
</dbReference>
<dbReference type="Gene3D" id="3.30.470.10">
    <property type="match status" value="1"/>
</dbReference>
<accession>A0ABY9TL84</accession>
<comment type="cofactor">
    <cofactor evidence="1 11">
        <name>pyridoxal 5'-phosphate</name>
        <dbReference type="ChEBI" id="CHEBI:597326"/>
    </cofactor>
</comment>
<evidence type="ECO:0000313" key="14">
    <source>
        <dbReference type="Proteomes" id="UP001248581"/>
    </source>
</evidence>
<dbReference type="GO" id="GO:0047810">
    <property type="term" value="F:D-alanine-2-oxoglutarate aminotransferase activity"/>
    <property type="evidence" value="ECO:0007669"/>
    <property type="project" value="UniProtKB-EC"/>
</dbReference>
<evidence type="ECO:0000256" key="9">
    <source>
        <dbReference type="ARBA" id="ARBA00047911"/>
    </source>
</evidence>
<keyword evidence="14" id="KW-1185">Reference proteome</keyword>
<dbReference type="Proteomes" id="UP001248581">
    <property type="component" value="Chromosome"/>
</dbReference>
<dbReference type="InterPro" id="IPR005784">
    <property type="entry name" value="D_amino_transT"/>
</dbReference>
<dbReference type="EMBL" id="CP134146">
    <property type="protein sequence ID" value="WNC69586.1"/>
    <property type="molecule type" value="Genomic_DNA"/>
</dbReference>
<dbReference type="PANTHER" id="PTHR42743">
    <property type="entry name" value="AMINO-ACID AMINOTRANSFERASE"/>
    <property type="match status" value="1"/>
</dbReference>
<evidence type="ECO:0000256" key="4">
    <source>
        <dbReference type="ARBA" id="ARBA00012874"/>
    </source>
</evidence>
<evidence type="ECO:0000256" key="3">
    <source>
        <dbReference type="ARBA" id="ARBA00011738"/>
    </source>
</evidence>
<comment type="subunit">
    <text evidence="3">Homodimer.</text>
</comment>
<dbReference type="NCBIfam" id="TIGR01121">
    <property type="entry name" value="D_amino_aminoT"/>
    <property type="match status" value="1"/>
</dbReference>
<dbReference type="PROSITE" id="PS00770">
    <property type="entry name" value="AA_TRANSFER_CLASS_4"/>
    <property type="match status" value="1"/>
</dbReference>
<keyword evidence="6 13" id="KW-0032">Aminotransferase</keyword>
<dbReference type="Gene3D" id="3.20.10.10">
    <property type="entry name" value="D-amino Acid Aminotransferase, subunit A, domain 2"/>
    <property type="match status" value="1"/>
</dbReference>
<sequence length="282" mass="31547">MTDIVYLNGELLAKKDAKISVLDRGFLFADGIYEVIPVYNSTPFRLKQHLDRLSYCLKQLNIINPHSDIEWKNIIRTLIERNGGGHLSIYLQVTRGVSNDRNQVIDEVMTPTVMLLASPLLVNEESIETASATLLEDIRWQHCDIKSIALLGNIMLRNKAQQLGCDEAILHRDNLVTEGSTSNVFMVKFREVYTPPQNQLILGGITRDVIIELAEESGLKVHQENITVDDLLSADEVWISSSSREISPITQIDGKIIGSGQVGPVANVLHSEFQAFKKTLIN</sequence>
<dbReference type="Pfam" id="PF01063">
    <property type="entry name" value="Aminotran_4"/>
    <property type="match status" value="1"/>
</dbReference>
<keyword evidence="8 11" id="KW-0663">Pyridoxal phosphate</keyword>
<evidence type="ECO:0000256" key="7">
    <source>
        <dbReference type="ARBA" id="ARBA00022679"/>
    </source>
</evidence>
<evidence type="ECO:0000256" key="6">
    <source>
        <dbReference type="ARBA" id="ARBA00022576"/>
    </source>
</evidence>
<keyword evidence="7 13" id="KW-0808">Transferase</keyword>
<protein>
    <recommendedName>
        <fullName evidence="5 12">D-alanine aminotransferase</fullName>
        <ecNumber evidence="4 12">2.6.1.21</ecNumber>
    </recommendedName>
</protein>
<evidence type="ECO:0000256" key="1">
    <source>
        <dbReference type="ARBA" id="ARBA00001933"/>
    </source>
</evidence>
<dbReference type="SUPFAM" id="SSF56752">
    <property type="entry name" value="D-aminoacid aminotransferase-like PLP-dependent enzymes"/>
    <property type="match status" value="1"/>
</dbReference>
<dbReference type="PANTHER" id="PTHR42743:SF10">
    <property type="entry name" value="D-ALANINE AMINOTRANSFERASE"/>
    <property type="match status" value="1"/>
</dbReference>
<comment type="catalytic activity">
    <reaction evidence="9 12">
        <text>D-alanine + 2-oxoglutarate = D-glutamate + pyruvate</text>
        <dbReference type="Rhea" id="RHEA:15869"/>
        <dbReference type="ChEBI" id="CHEBI:15361"/>
        <dbReference type="ChEBI" id="CHEBI:16810"/>
        <dbReference type="ChEBI" id="CHEBI:29986"/>
        <dbReference type="ChEBI" id="CHEBI:57416"/>
        <dbReference type="EC" id="2.6.1.21"/>
    </reaction>
</comment>
<dbReference type="InterPro" id="IPR043132">
    <property type="entry name" value="BCAT-like_C"/>
</dbReference>